<dbReference type="GO" id="GO:0005509">
    <property type="term" value="F:calcium ion binding"/>
    <property type="evidence" value="ECO:0007669"/>
    <property type="project" value="InterPro"/>
</dbReference>
<accession>A0A3N4K4A7</accession>
<dbReference type="SUPFAM" id="SSF47874">
    <property type="entry name" value="Annexin"/>
    <property type="match status" value="1"/>
</dbReference>
<dbReference type="GO" id="GO:0005634">
    <property type="term" value="C:nucleus"/>
    <property type="evidence" value="ECO:0007669"/>
    <property type="project" value="TreeGrafter"/>
</dbReference>
<dbReference type="GO" id="GO:0001786">
    <property type="term" value="F:phosphatidylserine binding"/>
    <property type="evidence" value="ECO:0007669"/>
    <property type="project" value="TreeGrafter"/>
</dbReference>
<gene>
    <name evidence="2" type="ORF">L873DRAFT_1785625</name>
</gene>
<feature type="compositionally biased region" description="Low complexity" evidence="1">
    <location>
        <begin position="102"/>
        <end position="114"/>
    </location>
</feature>
<dbReference type="GO" id="GO:0012506">
    <property type="term" value="C:vesicle membrane"/>
    <property type="evidence" value="ECO:0007669"/>
    <property type="project" value="TreeGrafter"/>
</dbReference>
<dbReference type="InterPro" id="IPR037104">
    <property type="entry name" value="Annexin_sf"/>
</dbReference>
<feature type="compositionally biased region" description="Low complexity" evidence="1">
    <location>
        <begin position="231"/>
        <end position="245"/>
    </location>
</feature>
<dbReference type="GO" id="GO:0005737">
    <property type="term" value="C:cytoplasm"/>
    <property type="evidence" value="ECO:0007669"/>
    <property type="project" value="TreeGrafter"/>
</dbReference>
<feature type="compositionally biased region" description="Basic and acidic residues" evidence="1">
    <location>
        <begin position="90"/>
        <end position="101"/>
    </location>
</feature>
<feature type="region of interest" description="Disordered" evidence="1">
    <location>
        <begin position="229"/>
        <end position="312"/>
    </location>
</feature>
<dbReference type="GO" id="GO:0005544">
    <property type="term" value="F:calcium-dependent phospholipid binding"/>
    <property type="evidence" value="ECO:0007669"/>
    <property type="project" value="InterPro"/>
</dbReference>
<dbReference type="AlphaFoldDB" id="A0A3N4K4A7"/>
<dbReference type="STRING" id="1336337.A0A3N4K4A7"/>
<feature type="region of interest" description="Disordered" evidence="1">
    <location>
        <begin position="90"/>
        <end position="115"/>
    </location>
</feature>
<dbReference type="Gene3D" id="1.10.220.10">
    <property type="entry name" value="Annexin"/>
    <property type="match status" value="1"/>
</dbReference>
<evidence type="ECO:0000256" key="1">
    <source>
        <dbReference type="SAM" id="MobiDB-lite"/>
    </source>
</evidence>
<dbReference type="GO" id="GO:0005886">
    <property type="term" value="C:plasma membrane"/>
    <property type="evidence" value="ECO:0007669"/>
    <property type="project" value="TreeGrafter"/>
</dbReference>
<dbReference type="EMBL" id="ML120353">
    <property type="protein sequence ID" value="RPB05416.1"/>
    <property type="molecule type" value="Genomic_DNA"/>
</dbReference>
<organism evidence="2 3">
    <name type="scientific">Choiromyces venosus 120613-1</name>
    <dbReference type="NCBI Taxonomy" id="1336337"/>
    <lineage>
        <taxon>Eukaryota</taxon>
        <taxon>Fungi</taxon>
        <taxon>Dikarya</taxon>
        <taxon>Ascomycota</taxon>
        <taxon>Pezizomycotina</taxon>
        <taxon>Pezizomycetes</taxon>
        <taxon>Pezizales</taxon>
        <taxon>Tuberaceae</taxon>
        <taxon>Choiromyces</taxon>
    </lineage>
</organism>
<protein>
    <submittedName>
        <fullName evidence="2">Annexin</fullName>
    </submittedName>
</protein>
<feature type="region of interest" description="Disordered" evidence="1">
    <location>
        <begin position="351"/>
        <end position="380"/>
    </location>
</feature>
<dbReference type="PANTHER" id="PTHR10502">
    <property type="entry name" value="ANNEXIN"/>
    <property type="match status" value="1"/>
</dbReference>
<dbReference type="OrthoDB" id="37886at2759"/>
<feature type="compositionally biased region" description="Low complexity" evidence="1">
    <location>
        <begin position="351"/>
        <end position="370"/>
    </location>
</feature>
<keyword evidence="3" id="KW-1185">Reference proteome</keyword>
<reference evidence="2 3" key="1">
    <citation type="journal article" date="2018" name="Nat. Ecol. Evol.">
        <title>Pezizomycetes genomes reveal the molecular basis of ectomycorrhizal truffle lifestyle.</title>
        <authorList>
            <person name="Murat C."/>
            <person name="Payen T."/>
            <person name="Noel B."/>
            <person name="Kuo A."/>
            <person name="Morin E."/>
            <person name="Chen J."/>
            <person name="Kohler A."/>
            <person name="Krizsan K."/>
            <person name="Balestrini R."/>
            <person name="Da Silva C."/>
            <person name="Montanini B."/>
            <person name="Hainaut M."/>
            <person name="Levati E."/>
            <person name="Barry K.W."/>
            <person name="Belfiori B."/>
            <person name="Cichocki N."/>
            <person name="Clum A."/>
            <person name="Dockter R.B."/>
            <person name="Fauchery L."/>
            <person name="Guy J."/>
            <person name="Iotti M."/>
            <person name="Le Tacon F."/>
            <person name="Lindquist E.A."/>
            <person name="Lipzen A."/>
            <person name="Malagnac F."/>
            <person name="Mello A."/>
            <person name="Molinier V."/>
            <person name="Miyauchi S."/>
            <person name="Poulain J."/>
            <person name="Riccioni C."/>
            <person name="Rubini A."/>
            <person name="Sitrit Y."/>
            <person name="Splivallo R."/>
            <person name="Traeger S."/>
            <person name="Wang M."/>
            <person name="Zifcakova L."/>
            <person name="Wipf D."/>
            <person name="Zambonelli A."/>
            <person name="Paolocci F."/>
            <person name="Nowrousian M."/>
            <person name="Ottonello S."/>
            <person name="Baldrian P."/>
            <person name="Spatafora J.W."/>
            <person name="Henrissat B."/>
            <person name="Nagy L.G."/>
            <person name="Aury J.M."/>
            <person name="Wincker P."/>
            <person name="Grigoriev I.V."/>
            <person name="Bonfante P."/>
            <person name="Martin F.M."/>
        </authorList>
    </citation>
    <scope>NUCLEOTIDE SEQUENCE [LARGE SCALE GENOMIC DNA]</scope>
    <source>
        <strain evidence="2 3">120613-1</strain>
    </source>
</reference>
<name>A0A3N4K4A7_9PEZI</name>
<evidence type="ECO:0000313" key="3">
    <source>
        <dbReference type="Proteomes" id="UP000276215"/>
    </source>
</evidence>
<dbReference type="Proteomes" id="UP000276215">
    <property type="component" value="Unassembled WGS sequence"/>
</dbReference>
<proteinExistence type="predicted"/>
<sequence length="725" mass="78896">MLIDLGDEKIQDFIHIWENMELDISLAPIPQGVPPPPPPQKGHDDVYREIPTTKISDQELGRIAGWEQSTCEEPVLYLQLESCFGRQDVREDEGRTMRRNSESSSAYSPTSISSGDSEIMVLTPYMVSSPNPSGSGADPTVFFGEEGNLGSLNASTSTLSDYALSPVNLSPVPDGLYPPPPLYPQVRNTPVPAPVAQESLLHPVLTRTPPPRPPRSPTPLQLATVPEIAHPTSHSSTGTSSYPSPRDSHFENPRARPVTPARKAVSTPSSPDRLRANSPLPIKPPGTGASQSPIPSPPRSWGPNSTPDGPVLTRKAAKMLGIDFPPISTLQQDLKSHSSNLSTASSSLSVLSSGHSSAASSHSSRSSASTPPSPLPYDPTLDCATLNNALNQYATPRGTPHLLNKTVAKISLQPSNLPPLHRIFRALPSNQGTTLNTKIRTQTTGEHRILLLRLLSGPYRSDAEWLSTYCRHHPRHPRTQIPQDDKLVAEIIFGKSPRELRLLKSAFAELNNGWDLRDALVELCPEGTASAALGRAASRMMKCDRDEEEVLGTKRDEDIAGHVEDLYAVAEGSGSGVKYLDQRLLLEVVIRRSDAFLRDLCGRFRERHARELVDVVAARERVLVGKGGVWPNNLAYAVIHALGCASSKPARDAKLMHDTIGLLGVQDTRLIARAVRLHFNQRHLRAVKTAYKAKYGKGLAEQIGGEVKKGAYRDLIVRVLEGARV</sequence>
<dbReference type="GO" id="GO:0032509">
    <property type="term" value="P:endosome transport via multivesicular body sorting pathway"/>
    <property type="evidence" value="ECO:0007669"/>
    <property type="project" value="TreeGrafter"/>
</dbReference>
<evidence type="ECO:0000313" key="2">
    <source>
        <dbReference type="EMBL" id="RPB05416.1"/>
    </source>
</evidence>
<dbReference type="PANTHER" id="PTHR10502:SF233">
    <property type="entry name" value="ANNEXIN B9"/>
    <property type="match status" value="1"/>
</dbReference>